<dbReference type="InterPro" id="IPR035985">
    <property type="entry name" value="Ubiquitin-activating_enz"/>
</dbReference>
<gene>
    <name evidence="3" type="ordered locus">Bathy10g00980</name>
</gene>
<feature type="region of interest" description="Disordered" evidence="1">
    <location>
        <begin position="19"/>
        <end position="61"/>
    </location>
</feature>
<dbReference type="GO" id="GO:0061503">
    <property type="term" value="F:tRNA threonylcarbamoyladenosine dehydratase"/>
    <property type="evidence" value="ECO:0007669"/>
    <property type="project" value="TreeGrafter"/>
</dbReference>
<keyword evidence="4" id="KW-1185">Reference proteome</keyword>
<evidence type="ECO:0000256" key="1">
    <source>
        <dbReference type="SAM" id="MobiDB-lite"/>
    </source>
</evidence>
<sequence length="680" mass="74992">MSRCCCFVTTLTTTLSKASRIGHRKSRRRRRGLRAAVVSSSARAKSLGEEEDKEEENSWNGLELDDHLKEEKKTNEQHYAFVGTEKLYGHANVSKLENTHVVIIGIGGIGSWCAEALARTSIGEFTLIDLDFICVTNINRQTMAMESTVGESKALAMKKRILDLNKDAKVNCVEDFVSKENVEEILKPLVGCGEGRKVEYVVDCTDNEQDKAAIIAYCVKHNVPVMTTGGAAGMTNFPPSGVAVEDLQKATFNRLLASARKTLRDKYAFPRGVKKFPNGKRMKSDDVVAGDGKKTETFKERKFKVIAVYAKELSENFAVKNSNTSSSDSDGGVPSGGKINCTDGSSGSAAFVTGAIGLAAASKVVVDVLARTDAQREKIGQPFTSGWQSKVWTSSDRGGGEDAHAQKANESTENKTDKAKTIPTPMGNKIQVDDESLTEFIGEDVLHDASKDNLNLNEIFDAHCHWHLHSDDSEIEAMGKEVYKMALTCTQPSDWQKALKISKELNYPIALGAHPWWIHENKSTFHAWIEELETLASATPLSIIGEIGLDKIAVPLDGVTPPDYPFQLEAFTKQLDLARKLNKPIAVHCVKATSDIQSALFECKKMPRAVLLHSYSGSSEWMRQLIGMKLNKGEHVYFGFSSVVNLRGWKKTLENIRKCPDDRIVVESDLRLSRKQKAGR</sequence>
<feature type="compositionally biased region" description="Low complexity" evidence="1">
    <location>
        <begin position="34"/>
        <end position="45"/>
    </location>
</feature>
<dbReference type="Pfam" id="PF01026">
    <property type="entry name" value="TatD_DNase"/>
    <property type="match status" value="1"/>
</dbReference>
<feature type="domain" description="THIF-type NAD/FAD binding fold" evidence="2">
    <location>
        <begin position="87"/>
        <end position="361"/>
    </location>
</feature>
<feature type="compositionally biased region" description="Basic and acidic residues" evidence="1">
    <location>
        <begin position="398"/>
        <end position="420"/>
    </location>
</feature>
<evidence type="ECO:0000259" key="2">
    <source>
        <dbReference type="Pfam" id="PF00899"/>
    </source>
</evidence>
<protein>
    <submittedName>
        <fullName evidence="3">HesA/MoeB/ThiF family protein</fullName>
    </submittedName>
</protein>
<evidence type="ECO:0000313" key="4">
    <source>
        <dbReference type="Proteomes" id="UP000198341"/>
    </source>
</evidence>
<dbReference type="SUPFAM" id="SSF69572">
    <property type="entry name" value="Activating enzymes of the ubiquitin-like proteins"/>
    <property type="match status" value="1"/>
</dbReference>
<dbReference type="GO" id="GO:0008641">
    <property type="term" value="F:ubiquitin-like modifier activating enzyme activity"/>
    <property type="evidence" value="ECO:0007669"/>
    <property type="project" value="InterPro"/>
</dbReference>
<dbReference type="Proteomes" id="UP000198341">
    <property type="component" value="Chromosome 10"/>
</dbReference>
<feature type="compositionally biased region" description="Basic residues" evidence="1">
    <location>
        <begin position="20"/>
        <end position="33"/>
    </location>
</feature>
<reference evidence="3 4" key="1">
    <citation type="submission" date="2011-10" db="EMBL/GenBank/DDBJ databases">
        <authorList>
            <person name="Genoscope - CEA"/>
        </authorList>
    </citation>
    <scope>NUCLEOTIDE SEQUENCE [LARGE SCALE GENOMIC DNA]</scope>
    <source>
        <strain evidence="3 4">RCC 1105</strain>
    </source>
</reference>
<dbReference type="GO" id="GO:0016788">
    <property type="term" value="F:hydrolase activity, acting on ester bonds"/>
    <property type="evidence" value="ECO:0007669"/>
    <property type="project" value="InterPro"/>
</dbReference>
<dbReference type="InterPro" id="IPR032466">
    <property type="entry name" value="Metal_Hydrolase"/>
</dbReference>
<proteinExistence type="predicted"/>
<dbReference type="KEGG" id="bpg:Bathy10g00980"/>
<dbReference type="AlphaFoldDB" id="K8EJV6"/>
<feature type="region of interest" description="Disordered" evidence="1">
    <location>
        <begin position="390"/>
        <end position="429"/>
    </location>
</feature>
<dbReference type="Gene3D" id="3.40.50.720">
    <property type="entry name" value="NAD(P)-binding Rossmann-like Domain"/>
    <property type="match status" value="1"/>
</dbReference>
<evidence type="ECO:0000313" key="3">
    <source>
        <dbReference type="EMBL" id="CCO18306.1"/>
    </source>
</evidence>
<dbReference type="Gene3D" id="3.20.20.140">
    <property type="entry name" value="Metal-dependent hydrolases"/>
    <property type="match status" value="1"/>
</dbReference>
<dbReference type="GO" id="GO:0061504">
    <property type="term" value="P:cyclic threonylcarbamoyladenosine biosynthetic process"/>
    <property type="evidence" value="ECO:0007669"/>
    <property type="project" value="TreeGrafter"/>
</dbReference>
<dbReference type="PANTHER" id="PTHR43267:SF1">
    <property type="entry name" value="TRNA THREONYLCARBAMOYLADENOSINE DEHYDRATASE"/>
    <property type="match status" value="1"/>
</dbReference>
<dbReference type="PANTHER" id="PTHR43267">
    <property type="entry name" value="TRNA THREONYLCARBAMOYLADENOSINE DEHYDRATASE"/>
    <property type="match status" value="1"/>
</dbReference>
<dbReference type="OrthoDB" id="567827at2759"/>
<dbReference type="InterPro" id="IPR001130">
    <property type="entry name" value="TatD-like"/>
</dbReference>
<dbReference type="InterPro" id="IPR000594">
    <property type="entry name" value="ThiF_NAD_FAD-bd"/>
</dbReference>
<dbReference type="RefSeq" id="XP_007510773.1">
    <property type="nucleotide sequence ID" value="XM_007510711.1"/>
</dbReference>
<dbReference type="Pfam" id="PF00899">
    <property type="entry name" value="ThiF"/>
    <property type="match status" value="1"/>
</dbReference>
<dbReference type="SUPFAM" id="SSF51556">
    <property type="entry name" value="Metallo-dependent hydrolases"/>
    <property type="match status" value="1"/>
</dbReference>
<dbReference type="EMBL" id="FO082269">
    <property type="protein sequence ID" value="CCO18306.1"/>
    <property type="molecule type" value="Genomic_DNA"/>
</dbReference>
<dbReference type="eggNOG" id="KOG3020">
    <property type="taxonomic scope" value="Eukaryota"/>
</dbReference>
<dbReference type="InterPro" id="IPR045886">
    <property type="entry name" value="ThiF/MoeB/HesA"/>
</dbReference>
<dbReference type="eggNOG" id="KOG2018">
    <property type="taxonomic scope" value="Eukaryota"/>
</dbReference>
<dbReference type="GeneID" id="19013175"/>
<name>K8EJV6_9CHLO</name>
<organism evidence="3 4">
    <name type="scientific">Bathycoccus prasinos</name>
    <dbReference type="NCBI Taxonomy" id="41875"/>
    <lineage>
        <taxon>Eukaryota</taxon>
        <taxon>Viridiplantae</taxon>
        <taxon>Chlorophyta</taxon>
        <taxon>Mamiellophyceae</taxon>
        <taxon>Mamiellales</taxon>
        <taxon>Bathycoccaceae</taxon>
        <taxon>Bathycoccus</taxon>
    </lineage>
</organism>
<accession>K8EJV6</accession>